<gene>
    <name evidence="2" type="ORF">BPP43_08295</name>
</gene>
<organism evidence="2 3">
    <name type="scientific">Brachyspira pilosicoli P43/6/78</name>
    <dbReference type="NCBI Taxonomy" id="1042417"/>
    <lineage>
        <taxon>Bacteria</taxon>
        <taxon>Pseudomonadati</taxon>
        <taxon>Spirochaetota</taxon>
        <taxon>Spirochaetia</taxon>
        <taxon>Brachyspirales</taxon>
        <taxon>Brachyspiraceae</taxon>
        <taxon>Brachyspira</taxon>
    </lineage>
</organism>
<keyword evidence="3" id="KW-1185">Reference proteome</keyword>
<proteinExistence type="predicted"/>
<feature type="chain" id="PRO_5017311501" description="Lipoprotein" evidence="1">
    <location>
        <begin position="23"/>
        <end position="240"/>
    </location>
</feature>
<dbReference type="RefSeq" id="WP_015274630.1">
    <property type="nucleotide sequence ID" value="NC_019908.1"/>
</dbReference>
<reference evidence="2 3" key="1">
    <citation type="journal article" date="2013" name="Genome Announc.">
        <title>Complete Genome Sequence of the Porcine Strain Brachyspira pilosicoli P43/6/78(T.).</title>
        <authorList>
            <person name="Lin C."/>
            <person name="den Bakker H.C."/>
            <person name="Suzuki H."/>
            <person name="Lefebure T."/>
            <person name="Ponnala L."/>
            <person name="Sun Q."/>
            <person name="Stanhope M.J."/>
            <person name="Wiedmann M."/>
            <person name="Duhamel G.E."/>
        </authorList>
    </citation>
    <scope>NUCLEOTIDE SEQUENCE [LARGE SCALE GENOMIC DNA]</scope>
    <source>
        <strain evidence="2 3">P43/6/78</strain>
    </source>
</reference>
<dbReference type="Proteomes" id="UP000010793">
    <property type="component" value="Chromosome"/>
</dbReference>
<sequence>MRKIIYTLIFCLIISCSSPNNPNYYKGTYSSKYGNIYLENGNILCYELGVNTASTEAQIYNAAINFDISEDKIIVNVYQNGNIKETFEANKISDTIDYKDYKDYTNGTYNPPTSFKEEDYALYIYDPLIPQNGEYYRVLLNEYRAYFPNYGEYIPRTVRVGYYKTDVGYKAYILNDHNIGSGPGSARRDYRIFFTSSFLAISDLINGDIPVFAVYSPTEVQKVLQKLSEIYMIFPEDGIK</sequence>
<dbReference type="KEGG" id="bpip:BPP43_08295"/>
<protein>
    <recommendedName>
        <fullName evidence="4">Lipoprotein</fullName>
    </recommendedName>
</protein>
<feature type="signal peptide" evidence="1">
    <location>
        <begin position="1"/>
        <end position="22"/>
    </location>
</feature>
<keyword evidence="1" id="KW-0732">Signal</keyword>
<evidence type="ECO:0000256" key="1">
    <source>
        <dbReference type="SAM" id="SignalP"/>
    </source>
</evidence>
<evidence type="ECO:0008006" key="4">
    <source>
        <dbReference type="Google" id="ProtNLM"/>
    </source>
</evidence>
<dbReference type="AlphaFoldDB" id="A0A3B6VP43"/>
<name>A0A3B6VP43_BRAPL</name>
<evidence type="ECO:0000313" key="3">
    <source>
        <dbReference type="Proteomes" id="UP000010793"/>
    </source>
</evidence>
<dbReference type="PROSITE" id="PS51257">
    <property type="entry name" value="PROKAR_LIPOPROTEIN"/>
    <property type="match status" value="1"/>
</dbReference>
<dbReference type="EMBL" id="CP002873">
    <property type="protein sequence ID" value="AGA66854.1"/>
    <property type="molecule type" value="Genomic_DNA"/>
</dbReference>
<accession>A0A3B6VP43</accession>
<evidence type="ECO:0000313" key="2">
    <source>
        <dbReference type="EMBL" id="AGA66854.1"/>
    </source>
</evidence>